<keyword evidence="7" id="KW-1185">Reference proteome</keyword>
<evidence type="ECO:0000256" key="1">
    <source>
        <dbReference type="ARBA" id="ARBA00005417"/>
    </source>
</evidence>
<comment type="caution">
    <text evidence="6">The sequence shown here is derived from an EMBL/GenBank/DDBJ whole genome shotgun (WGS) entry which is preliminary data.</text>
</comment>
<dbReference type="SMART" id="SM00382">
    <property type="entry name" value="AAA"/>
    <property type="match status" value="1"/>
</dbReference>
<dbReference type="SUPFAM" id="SSF52540">
    <property type="entry name" value="P-loop containing nucleoside triphosphate hydrolases"/>
    <property type="match status" value="1"/>
</dbReference>
<dbReference type="EMBL" id="JBHTMY010000002">
    <property type="protein sequence ID" value="MFD1314691.1"/>
    <property type="molecule type" value="Genomic_DNA"/>
</dbReference>
<sequence length="289" mass="32366">MFSIKKVSLTLNNQTILKDVSFDANQGEIIGLIGPNGAGKSSLIKVLANLVYPDSGEILINKNKCHFVDLKNYCGYLIDSPAFYPFLSASQNLELFARINQLKIDTQALLNSVGLFDAGKKKVRHFSTGMKQRLAIAQTLIRDPQVLILDEPFNGLDPNGFQDLVSLIHKINQEGKTILISSHLLNDLEELATHFILMHKGKIAMQISKEDLQKIPKKVEFIFETDISESAKELFSALHVEKIQEKKVLVNLKPDKIAETISKLVHSGNTPLNVQTRTVLQDKYMQITQ</sequence>
<accession>A0ABW3XYM2</accession>
<protein>
    <submittedName>
        <fullName evidence="6">ABC transporter ATP-binding protein</fullName>
    </submittedName>
</protein>
<evidence type="ECO:0000256" key="4">
    <source>
        <dbReference type="ARBA" id="ARBA00022840"/>
    </source>
</evidence>
<keyword evidence="3" id="KW-0547">Nucleotide-binding</keyword>
<comment type="similarity">
    <text evidence="1">Belongs to the ABC transporter superfamily.</text>
</comment>
<keyword evidence="2" id="KW-0813">Transport</keyword>
<dbReference type="Gene3D" id="3.40.50.300">
    <property type="entry name" value="P-loop containing nucleotide triphosphate hydrolases"/>
    <property type="match status" value="1"/>
</dbReference>
<dbReference type="GO" id="GO:0005524">
    <property type="term" value="F:ATP binding"/>
    <property type="evidence" value="ECO:0007669"/>
    <property type="project" value="UniProtKB-KW"/>
</dbReference>
<proteinExistence type="inferred from homology"/>
<dbReference type="PANTHER" id="PTHR43335:SF4">
    <property type="entry name" value="ABC TRANSPORTER, ATP-BINDING PROTEIN"/>
    <property type="match status" value="1"/>
</dbReference>
<dbReference type="PANTHER" id="PTHR43335">
    <property type="entry name" value="ABC TRANSPORTER, ATP-BINDING PROTEIN"/>
    <property type="match status" value="1"/>
</dbReference>
<dbReference type="InterPro" id="IPR003593">
    <property type="entry name" value="AAA+_ATPase"/>
</dbReference>
<dbReference type="RefSeq" id="WP_377176543.1">
    <property type="nucleotide sequence ID" value="NZ_JBHTMY010000002.1"/>
</dbReference>
<gene>
    <name evidence="6" type="ORF">ACFQ39_03610</name>
</gene>
<organism evidence="6 7">
    <name type="scientific">Namhaeicola litoreus</name>
    <dbReference type="NCBI Taxonomy" id="1052145"/>
    <lineage>
        <taxon>Bacteria</taxon>
        <taxon>Pseudomonadati</taxon>
        <taxon>Bacteroidota</taxon>
        <taxon>Flavobacteriia</taxon>
        <taxon>Flavobacteriales</taxon>
        <taxon>Flavobacteriaceae</taxon>
        <taxon>Namhaeicola</taxon>
    </lineage>
</organism>
<dbReference type="PROSITE" id="PS50893">
    <property type="entry name" value="ABC_TRANSPORTER_2"/>
    <property type="match status" value="1"/>
</dbReference>
<evidence type="ECO:0000256" key="3">
    <source>
        <dbReference type="ARBA" id="ARBA00022741"/>
    </source>
</evidence>
<keyword evidence="4 6" id="KW-0067">ATP-binding</keyword>
<evidence type="ECO:0000313" key="7">
    <source>
        <dbReference type="Proteomes" id="UP001597201"/>
    </source>
</evidence>
<reference evidence="7" key="1">
    <citation type="journal article" date="2019" name="Int. J. Syst. Evol. Microbiol.">
        <title>The Global Catalogue of Microorganisms (GCM) 10K type strain sequencing project: providing services to taxonomists for standard genome sequencing and annotation.</title>
        <authorList>
            <consortium name="The Broad Institute Genomics Platform"/>
            <consortium name="The Broad Institute Genome Sequencing Center for Infectious Disease"/>
            <person name="Wu L."/>
            <person name="Ma J."/>
        </authorList>
    </citation>
    <scope>NUCLEOTIDE SEQUENCE [LARGE SCALE GENOMIC DNA]</scope>
    <source>
        <strain evidence="7">CCUG 61485</strain>
    </source>
</reference>
<evidence type="ECO:0000259" key="5">
    <source>
        <dbReference type="PROSITE" id="PS50893"/>
    </source>
</evidence>
<dbReference type="InterPro" id="IPR003439">
    <property type="entry name" value="ABC_transporter-like_ATP-bd"/>
</dbReference>
<evidence type="ECO:0000313" key="6">
    <source>
        <dbReference type="EMBL" id="MFD1314691.1"/>
    </source>
</evidence>
<dbReference type="InterPro" id="IPR027417">
    <property type="entry name" value="P-loop_NTPase"/>
</dbReference>
<dbReference type="Pfam" id="PF00005">
    <property type="entry name" value="ABC_tran"/>
    <property type="match status" value="1"/>
</dbReference>
<dbReference type="Proteomes" id="UP001597201">
    <property type="component" value="Unassembled WGS sequence"/>
</dbReference>
<feature type="domain" description="ABC transporter" evidence="5">
    <location>
        <begin position="2"/>
        <end position="225"/>
    </location>
</feature>
<evidence type="ECO:0000256" key="2">
    <source>
        <dbReference type="ARBA" id="ARBA00022448"/>
    </source>
</evidence>
<name>A0ABW3XYM2_9FLAO</name>